<feature type="transmembrane region" description="Helical" evidence="7">
    <location>
        <begin position="20"/>
        <end position="43"/>
    </location>
</feature>
<keyword evidence="3" id="KW-1003">Cell membrane</keyword>
<feature type="transmembrane region" description="Helical" evidence="7">
    <location>
        <begin position="85"/>
        <end position="105"/>
    </location>
</feature>
<dbReference type="InterPro" id="IPR000515">
    <property type="entry name" value="MetI-like"/>
</dbReference>
<sequence>MTAVTTNGASARVRRWRTPWLFLTPFLLLFVAMYLAPIAFAFIQSLFTLQRDGLGLTAPTLAFDPFANYARVFTDDEFIASLGRVLLFGVVQVPVMLGLALFIALLIDSKSARGRGFFRLGSFLPFAVPGVVAAVMWSFLYSPVTSPINGFLESAFGFTIPFFSDALALWSVANVVTWCWTGYNMLIIYSALQTIPAETLEAAKIDGASSWRTAWSIKIPMVRPALILTTVFSIIGSAQLFNEPTVLKPISGGAITSTYTPLMAAQAQVAAQNYPYAAAESVVLAVLVGVTSFVFFKITGRGDR</sequence>
<gene>
    <name evidence="9" type="ORF">ESP57_15900</name>
</gene>
<dbReference type="PROSITE" id="PS50928">
    <property type="entry name" value="ABC_TM1"/>
    <property type="match status" value="1"/>
</dbReference>
<evidence type="ECO:0000313" key="10">
    <source>
        <dbReference type="Proteomes" id="UP000292935"/>
    </source>
</evidence>
<feature type="transmembrane region" description="Helical" evidence="7">
    <location>
        <begin position="221"/>
        <end position="241"/>
    </location>
</feature>
<keyword evidence="2 7" id="KW-0813">Transport</keyword>
<feature type="transmembrane region" description="Helical" evidence="7">
    <location>
        <begin position="276"/>
        <end position="296"/>
    </location>
</feature>
<evidence type="ECO:0000256" key="3">
    <source>
        <dbReference type="ARBA" id="ARBA00022475"/>
    </source>
</evidence>
<name>A0A4V1QRX3_9MICO</name>
<keyword evidence="10" id="KW-1185">Reference proteome</keyword>
<comment type="similarity">
    <text evidence="7">Belongs to the binding-protein-dependent transport system permease family.</text>
</comment>
<comment type="caution">
    <text evidence="9">The sequence shown here is derived from an EMBL/GenBank/DDBJ whole genome shotgun (WGS) entry which is preliminary data.</text>
</comment>
<evidence type="ECO:0000256" key="6">
    <source>
        <dbReference type="ARBA" id="ARBA00023136"/>
    </source>
</evidence>
<dbReference type="InterPro" id="IPR035906">
    <property type="entry name" value="MetI-like_sf"/>
</dbReference>
<keyword evidence="4 7" id="KW-0812">Transmembrane</keyword>
<feature type="domain" description="ABC transmembrane type-1" evidence="8">
    <location>
        <begin position="82"/>
        <end position="295"/>
    </location>
</feature>
<accession>A0A4V1QRX3</accession>
<dbReference type="PANTHER" id="PTHR30193">
    <property type="entry name" value="ABC TRANSPORTER PERMEASE PROTEIN"/>
    <property type="match status" value="1"/>
</dbReference>
<dbReference type="GO" id="GO:0005886">
    <property type="term" value="C:plasma membrane"/>
    <property type="evidence" value="ECO:0007669"/>
    <property type="project" value="UniProtKB-SubCell"/>
</dbReference>
<proteinExistence type="inferred from homology"/>
<dbReference type="EMBL" id="SDPO01000004">
    <property type="protein sequence ID" value="RXZ46393.1"/>
    <property type="molecule type" value="Genomic_DNA"/>
</dbReference>
<dbReference type="Gene3D" id="1.10.3720.10">
    <property type="entry name" value="MetI-like"/>
    <property type="match status" value="1"/>
</dbReference>
<dbReference type="PANTHER" id="PTHR30193:SF41">
    <property type="entry name" value="DIACETYLCHITOBIOSE UPTAKE SYSTEM PERMEASE PROTEIN NGCF"/>
    <property type="match status" value="1"/>
</dbReference>
<reference evidence="9 10" key="1">
    <citation type="submission" date="2019-01" db="EMBL/GenBank/DDBJ databases">
        <authorList>
            <person name="Li J."/>
        </authorList>
    </citation>
    <scope>NUCLEOTIDE SEQUENCE [LARGE SCALE GENOMIC DNA]</scope>
    <source>
        <strain evidence="9 10">CCUG 35506</strain>
    </source>
</reference>
<evidence type="ECO:0000256" key="1">
    <source>
        <dbReference type="ARBA" id="ARBA00004651"/>
    </source>
</evidence>
<evidence type="ECO:0000256" key="5">
    <source>
        <dbReference type="ARBA" id="ARBA00022989"/>
    </source>
</evidence>
<keyword evidence="5 7" id="KW-1133">Transmembrane helix</keyword>
<keyword evidence="6 7" id="KW-0472">Membrane</keyword>
<evidence type="ECO:0000256" key="2">
    <source>
        <dbReference type="ARBA" id="ARBA00022448"/>
    </source>
</evidence>
<dbReference type="Proteomes" id="UP000292935">
    <property type="component" value="Unassembled WGS sequence"/>
</dbReference>
<evidence type="ECO:0000259" key="8">
    <source>
        <dbReference type="PROSITE" id="PS50928"/>
    </source>
</evidence>
<feature type="transmembrane region" description="Helical" evidence="7">
    <location>
        <begin position="160"/>
        <end position="180"/>
    </location>
</feature>
<dbReference type="Pfam" id="PF00528">
    <property type="entry name" value="BPD_transp_1"/>
    <property type="match status" value="1"/>
</dbReference>
<comment type="subcellular location">
    <subcellularLocation>
        <location evidence="1 7">Cell membrane</location>
        <topology evidence="1 7">Multi-pass membrane protein</topology>
    </subcellularLocation>
</comment>
<dbReference type="SUPFAM" id="SSF161098">
    <property type="entry name" value="MetI-like"/>
    <property type="match status" value="1"/>
</dbReference>
<evidence type="ECO:0000256" key="4">
    <source>
        <dbReference type="ARBA" id="ARBA00022692"/>
    </source>
</evidence>
<dbReference type="RefSeq" id="WP_056013683.1">
    <property type="nucleotide sequence ID" value="NZ_SDPO01000004.1"/>
</dbReference>
<dbReference type="InterPro" id="IPR051393">
    <property type="entry name" value="ABC_transporter_permease"/>
</dbReference>
<protein>
    <submittedName>
        <fullName evidence="9">Sugar ABC transporter permease</fullName>
    </submittedName>
</protein>
<evidence type="ECO:0000313" key="9">
    <source>
        <dbReference type="EMBL" id="RXZ46393.1"/>
    </source>
</evidence>
<dbReference type="GO" id="GO:0055085">
    <property type="term" value="P:transmembrane transport"/>
    <property type="evidence" value="ECO:0007669"/>
    <property type="project" value="InterPro"/>
</dbReference>
<dbReference type="AlphaFoldDB" id="A0A4V1QRX3"/>
<dbReference type="CDD" id="cd06261">
    <property type="entry name" value="TM_PBP2"/>
    <property type="match status" value="1"/>
</dbReference>
<feature type="transmembrane region" description="Helical" evidence="7">
    <location>
        <begin position="117"/>
        <end position="140"/>
    </location>
</feature>
<evidence type="ECO:0000256" key="7">
    <source>
        <dbReference type="RuleBase" id="RU363032"/>
    </source>
</evidence>
<organism evidence="9 10">
    <name type="scientific">Agromyces fucosus</name>
    <dbReference type="NCBI Taxonomy" id="41985"/>
    <lineage>
        <taxon>Bacteria</taxon>
        <taxon>Bacillati</taxon>
        <taxon>Actinomycetota</taxon>
        <taxon>Actinomycetes</taxon>
        <taxon>Micrococcales</taxon>
        <taxon>Microbacteriaceae</taxon>
        <taxon>Agromyces</taxon>
    </lineage>
</organism>
<dbReference type="OrthoDB" id="3210259at2"/>